<comment type="caution">
    <text evidence="2">The sequence shown here is derived from an EMBL/GenBank/DDBJ whole genome shotgun (WGS) entry which is preliminary data.</text>
</comment>
<dbReference type="Gene3D" id="4.10.410.40">
    <property type="match status" value="1"/>
</dbReference>
<reference evidence="2 3" key="1">
    <citation type="submission" date="2019-08" db="EMBL/GenBank/DDBJ databases">
        <title>In-depth cultivation of the pig gut microbiome towards novel bacterial diversity and tailored functional studies.</title>
        <authorList>
            <person name="Wylensek D."/>
            <person name="Hitch T.C.A."/>
            <person name="Clavel T."/>
        </authorList>
    </citation>
    <scope>NUCLEOTIDE SEQUENCE [LARGE SCALE GENOMIC DNA]</scope>
    <source>
        <strain evidence="2 3">Med78-601-WT-4W-RMD-3</strain>
    </source>
</reference>
<dbReference type="RefSeq" id="WP_154482249.1">
    <property type="nucleotide sequence ID" value="NZ_VULR01000002.1"/>
</dbReference>
<name>A0A844FEW0_9FIRM</name>
<proteinExistence type="predicted"/>
<evidence type="ECO:0000313" key="3">
    <source>
        <dbReference type="Proteomes" id="UP000462760"/>
    </source>
</evidence>
<dbReference type="InterPro" id="IPR032494">
    <property type="entry name" value="Phage_TTP_N"/>
</dbReference>
<protein>
    <recommendedName>
        <fullName evidence="1">Lambda phage tail tube protein N-terminal domain-containing protein</fullName>
    </recommendedName>
</protein>
<dbReference type="Proteomes" id="UP000462760">
    <property type="component" value="Unassembled WGS sequence"/>
</dbReference>
<gene>
    <name evidence="2" type="ORF">FYJ27_01770</name>
</gene>
<organism evidence="2 3">
    <name type="scientific">Anaerosalibacter bizertensis</name>
    <dbReference type="NCBI Taxonomy" id="932217"/>
    <lineage>
        <taxon>Bacteria</taxon>
        <taxon>Bacillati</taxon>
        <taxon>Bacillota</taxon>
        <taxon>Tissierellia</taxon>
        <taxon>Tissierellales</taxon>
        <taxon>Sporanaerobacteraceae</taxon>
        <taxon>Anaerosalibacter</taxon>
    </lineage>
</organism>
<dbReference type="AlphaFoldDB" id="A0A844FEW0"/>
<dbReference type="Pfam" id="PF16461">
    <property type="entry name" value="Phage_TTP_12"/>
    <property type="match status" value="1"/>
</dbReference>
<dbReference type="OrthoDB" id="4206561at2"/>
<evidence type="ECO:0000259" key="1">
    <source>
        <dbReference type="Pfam" id="PF16461"/>
    </source>
</evidence>
<accession>A0A844FEW0</accession>
<sequence length="140" mass="14508">MGKATRALGTKLLKSDSEIGGLTSIGGIEITADDIDVTTLDSEGGYKEYIGSFKDGGEVPIEGFFDSDTSSGQVALQDSLDNGEAEDYKIVFPTTPKAEWSFKGVVTGFGVGDVDVDGTIGFKATIKVSGKPTLTVGTTV</sequence>
<evidence type="ECO:0000313" key="2">
    <source>
        <dbReference type="EMBL" id="MSS42466.1"/>
    </source>
</evidence>
<feature type="domain" description="Lambda phage tail tube protein N-terminal" evidence="1">
    <location>
        <begin position="20"/>
        <end position="135"/>
    </location>
</feature>
<dbReference type="EMBL" id="VULR01000002">
    <property type="protein sequence ID" value="MSS42466.1"/>
    <property type="molecule type" value="Genomic_DNA"/>
</dbReference>